<keyword evidence="1" id="KW-1133">Transmembrane helix</keyword>
<feature type="transmembrane region" description="Helical" evidence="1">
    <location>
        <begin position="73"/>
        <end position="90"/>
    </location>
</feature>
<protein>
    <submittedName>
        <fullName evidence="2">(northern house mosquito) hypothetical protein</fullName>
    </submittedName>
</protein>
<evidence type="ECO:0000256" key="1">
    <source>
        <dbReference type="SAM" id="Phobius"/>
    </source>
</evidence>
<name>A0A8D8BI16_CULPI</name>
<keyword evidence="1" id="KW-0472">Membrane</keyword>
<dbReference type="EMBL" id="HBUE01073806">
    <property type="protein sequence ID" value="CAG6473917.1"/>
    <property type="molecule type" value="Transcribed_RNA"/>
</dbReference>
<accession>A0A8D8BI16</accession>
<evidence type="ECO:0000313" key="2">
    <source>
        <dbReference type="EMBL" id="CAG6473917.1"/>
    </source>
</evidence>
<dbReference type="AlphaFoldDB" id="A0A8D8BI16"/>
<organism evidence="2">
    <name type="scientific">Culex pipiens</name>
    <name type="common">House mosquito</name>
    <dbReference type="NCBI Taxonomy" id="7175"/>
    <lineage>
        <taxon>Eukaryota</taxon>
        <taxon>Metazoa</taxon>
        <taxon>Ecdysozoa</taxon>
        <taxon>Arthropoda</taxon>
        <taxon>Hexapoda</taxon>
        <taxon>Insecta</taxon>
        <taxon>Pterygota</taxon>
        <taxon>Neoptera</taxon>
        <taxon>Endopterygota</taxon>
        <taxon>Diptera</taxon>
        <taxon>Nematocera</taxon>
        <taxon>Culicoidea</taxon>
        <taxon>Culicidae</taxon>
        <taxon>Culicinae</taxon>
        <taxon>Culicini</taxon>
        <taxon>Culex</taxon>
        <taxon>Culex</taxon>
    </lineage>
</organism>
<proteinExistence type="predicted"/>
<reference evidence="2" key="1">
    <citation type="submission" date="2021-05" db="EMBL/GenBank/DDBJ databases">
        <authorList>
            <person name="Alioto T."/>
            <person name="Alioto T."/>
            <person name="Gomez Garrido J."/>
        </authorList>
    </citation>
    <scope>NUCLEOTIDE SEQUENCE</scope>
</reference>
<sequence>MVTGCSLTMGSGIRVIPRRTASCTALIPMPPSWFRSSSRLPPLGGGSLGPVGLGGLEHGRLAYRVGKTLEGRVFGSVVCVGLLAITVLSFEEGFSLELVLESLFRTRFRVRHSLLLL</sequence>
<keyword evidence="1" id="KW-0812">Transmembrane</keyword>